<dbReference type="GO" id="GO:0043190">
    <property type="term" value="C:ATP-binding cassette (ABC) transporter complex"/>
    <property type="evidence" value="ECO:0007669"/>
    <property type="project" value="TreeGrafter"/>
</dbReference>
<keyword evidence="5" id="KW-0677">Repeat</keyword>
<dbReference type="Proteomes" id="UP000789325">
    <property type="component" value="Unassembled WGS sequence"/>
</dbReference>
<dbReference type="InterPro" id="IPR050095">
    <property type="entry name" value="ECF_ABC_transporter_ATP-bd"/>
</dbReference>
<keyword evidence="4" id="KW-1003">Cell membrane</keyword>
<accession>A0A9D3ADJ0</accession>
<dbReference type="EMBL" id="DYZL01000126">
    <property type="protein sequence ID" value="HJH43381.1"/>
    <property type="molecule type" value="Genomic_DNA"/>
</dbReference>
<feature type="domain" description="ABC transporter" evidence="12">
    <location>
        <begin position="78"/>
        <end position="317"/>
    </location>
</feature>
<dbReference type="RefSeq" id="WP_239938734.1">
    <property type="nucleotide sequence ID" value="NZ_PPEL01000022.1"/>
</dbReference>
<evidence type="ECO:0000256" key="1">
    <source>
        <dbReference type="ARBA" id="ARBA00004202"/>
    </source>
</evidence>
<dbReference type="InterPro" id="IPR003439">
    <property type="entry name" value="ABC_transporter-like_ATP-bd"/>
</dbReference>
<dbReference type="Gene3D" id="3.40.50.300">
    <property type="entry name" value="P-loop containing nucleotide triphosphate hydrolases"/>
    <property type="match status" value="2"/>
</dbReference>
<comment type="function">
    <text evidence="10">Probably part of an ABC transporter complex. Responsible for energy coupling to the transport system.</text>
</comment>
<dbReference type="SMART" id="SM00382">
    <property type="entry name" value="AAA"/>
    <property type="match status" value="2"/>
</dbReference>
<dbReference type="InterPro" id="IPR003593">
    <property type="entry name" value="AAA+_ATPase"/>
</dbReference>
<evidence type="ECO:0000313" key="13">
    <source>
        <dbReference type="EMBL" id="HJH43381.1"/>
    </source>
</evidence>
<reference evidence="13" key="1">
    <citation type="journal article" date="2021" name="PeerJ">
        <title>Extensive microbial diversity within the chicken gut microbiome revealed by metagenomics and culture.</title>
        <authorList>
            <person name="Gilroy R."/>
            <person name="Ravi A."/>
            <person name="Getino M."/>
            <person name="Pursley I."/>
            <person name="Horton D.L."/>
            <person name="Alikhan N.F."/>
            <person name="Baker D."/>
            <person name="Gharbi K."/>
            <person name="Hall N."/>
            <person name="Watson M."/>
            <person name="Adriaenssens E.M."/>
            <person name="Foster-Nyarko E."/>
            <person name="Jarju S."/>
            <person name="Secka A."/>
            <person name="Antonio M."/>
            <person name="Oren A."/>
            <person name="Chaudhuri R.R."/>
            <person name="La Ragione R."/>
            <person name="Hildebrand F."/>
            <person name="Pallen M.J."/>
        </authorList>
    </citation>
    <scope>NUCLEOTIDE SEQUENCE</scope>
    <source>
        <strain evidence="13">USAMLcec12-2067</strain>
    </source>
</reference>
<dbReference type="GO" id="GO:0005524">
    <property type="term" value="F:ATP binding"/>
    <property type="evidence" value="ECO:0007669"/>
    <property type="project" value="UniProtKB-KW"/>
</dbReference>
<comment type="caution">
    <text evidence="13">The sequence shown here is derived from an EMBL/GenBank/DDBJ whole genome shotgun (WGS) entry which is preliminary data.</text>
</comment>
<dbReference type="Pfam" id="PF00005">
    <property type="entry name" value="ABC_tran"/>
    <property type="match status" value="2"/>
</dbReference>
<protein>
    <submittedName>
        <fullName evidence="13">Energy-coupling factor ABC transporter ATP-binding protein</fullName>
    </submittedName>
</protein>
<keyword evidence="3" id="KW-0813">Transport</keyword>
<sequence length="547" mass="57885">MAAGGRSAATRGGEAVRGRKTAGGCMPGCGRAPAGENGAVREDAATCDSAAVCEGADASGRVRGRASAASRADDAPVVELRGVSCAAPDGSRILDDVSLSVRRGECVLLCGRSGMGKTTITKCVNGLIPQFEPAIERAGEVRVCGLDPAACEMYELALRVGSVFQNPKSQFFNLTSNDELAFGLEAAGVDAEVIERRVGETVRALRAERLLDRDVTKMSGGEKQSLVFASVDAMGPDVYVLDEPTANLDAEAARILHDHVASILARGKTVIVAEHRLHFMADLVDRALLVEGGRIVRELAPDELRALPASERERLGLRAVDPADVLALRCPPAPRPTRALLERGLSLRGFSCSRAGRRAFPPVDLDVPRGAVAGVMGGNGVGKTTLLRAVAGLERATEGTVAFDGHPLDARARRRTCSLVMQDVNHQLFGDSVRSECELALGGAASDAAAERIAEVLSALDLELLPTRHPMALSGGQKQRLAVACALLARREVLLLDEPTSGLDFGHMVDVSRLVRRLAERGISIVVVTHDREFISRCCDSVYHMGD</sequence>
<dbReference type="SUPFAM" id="SSF52540">
    <property type="entry name" value="P-loop containing nucleoside triphosphate hydrolases"/>
    <property type="match status" value="2"/>
</dbReference>
<evidence type="ECO:0000313" key="14">
    <source>
        <dbReference type="Proteomes" id="UP000789325"/>
    </source>
</evidence>
<comment type="subcellular location">
    <subcellularLocation>
        <location evidence="1">Cell membrane</location>
        <topology evidence="1">Peripheral membrane protein</topology>
    </subcellularLocation>
</comment>
<evidence type="ECO:0000256" key="7">
    <source>
        <dbReference type="ARBA" id="ARBA00022840"/>
    </source>
</evidence>
<feature type="region of interest" description="Disordered" evidence="11">
    <location>
        <begin position="1"/>
        <end position="20"/>
    </location>
</feature>
<evidence type="ECO:0000259" key="12">
    <source>
        <dbReference type="PROSITE" id="PS50893"/>
    </source>
</evidence>
<dbReference type="CDD" id="cd03226">
    <property type="entry name" value="ABC_cobalt_CbiO_domain2"/>
    <property type="match status" value="1"/>
</dbReference>
<evidence type="ECO:0000256" key="8">
    <source>
        <dbReference type="ARBA" id="ARBA00022967"/>
    </source>
</evidence>
<keyword evidence="9" id="KW-0472">Membrane</keyword>
<dbReference type="InterPro" id="IPR017871">
    <property type="entry name" value="ABC_transporter-like_CS"/>
</dbReference>
<keyword evidence="6" id="KW-0547">Nucleotide-binding</keyword>
<dbReference type="GO" id="GO:0016887">
    <property type="term" value="F:ATP hydrolysis activity"/>
    <property type="evidence" value="ECO:0007669"/>
    <property type="project" value="InterPro"/>
</dbReference>
<evidence type="ECO:0000256" key="4">
    <source>
        <dbReference type="ARBA" id="ARBA00022475"/>
    </source>
</evidence>
<dbReference type="PANTHER" id="PTHR43553:SF23">
    <property type="entry name" value="ABC TRANSPORTER ATP-BINDING COMPONENT"/>
    <property type="match status" value="1"/>
</dbReference>
<dbReference type="AlphaFoldDB" id="A0A9D3ADJ0"/>
<dbReference type="PANTHER" id="PTHR43553">
    <property type="entry name" value="HEAVY METAL TRANSPORTER"/>
    <property type="match status" value="1"/>
</dbReference>
<proteinExistence type="inferred from homology"/>
<evidence type="ECO:0000256" key="3">
    <source>
        <dbReference type="ARBA" id="ARBA00022448"/>
    </source>
</evidence>
<gene>
    <name evidence="13" type="ORF">K8V16_06245</name>
</gene>
<evidence type="ECO:0000256" key="11">
    <source>
        <dbReference type="SAM" id="MobiDB-lite"/>
    </source>
</evidence>
<evidence type="ECO:0000256" key="6">
    <source>
        <dbReference type="ARBA" id="ARBA00022741"/>
    </source>
</evidence>
<dbReference type="CDD" id="cd03225">
    <property type="entry name" value="ABC_cobalt_CbiO_domain1"/>
    <property type="match status" value="1"/>
</dbReference>
<feature type="domain" description="ABC transporter" evidence="12">
    <location>
        <begin position="345"/>
        <end position="547"/>
    </location>
</feature>
<evidence type="ECO:0000256" key="5">
    <source>
        <dbReference type="ARBA" id="ARBA00022737"/>
    </source>
</evidence>
<keyword evidence="8" id="KW-1278">Translocase</keyword>
<name>A0A9D3ADJ0_9ACTN</name>
<dbReference type="InterPro" id="IPR015856">
    <property type="entry name" value="ABC_transpr_CbiO/EcfA_su"/>
</dbReference>
<feature type="compositionally biased region" description="Low complexity" evidence="11">
    <location>
        <begin position="1"/>
        <end position="13"/>
    </location>
</feature>
<reference evidence="13" key="2">
    <citation type="submission" date="2021-09" db="EMBL/GenBank/DDBJ databases">
        <authorList>
            <person name="Gilroy R."/>
        </authorList>
    </citation>
    <scope>NUCLEOTIDE SEQUENCE</scope>
    <source>
        <strain evidence="13">USAMLcec12-2067</strain>
    </source>
</reference>
<keyword evidence="7 13" id="KW-0067">ATP-binding</keyword>
<evidence type="ECO:0000256" key="2">
    <source>
        <dbReference type="ARBA" id="ARBA00005417"/>
    </source>
</evidence>
<dbReference type="PROSITE" id="PS00211">
    <property type="entry name" value="ABC_TRANSPORTER_1"/>
    <property type="match status" value="1"/>
</dbReference>
<dbReference type="GO" id="GO:0042626">
    <property type="term" value="F:ATPase-coupled transmembrane transporter activity"/>
    <property type="evidence" value="ECO:0007669"/>
    <property type="project" value="TreeGrafter"/>
</dbReference>
<organism evidence="13 14">
    <name type="scientific">Rubneribacter badeniensis</name>
    <dbReference type="NCBI Taxonomy" id="2070688"/>
    <lineage>
        <taxon>Bacteria</taxon>
        <taxon>Bacillati</taxon>
        <taxon>Actinomycetota</taxon>
        <taxon>Coriobacteriia</taxon>
        <taxon>Eggerthellales</taxon>
        <taxon>Eggerthellaceae</taxon>
        <taxon>Rubneribacter</taxon>
    </lineage>
</organism>
<evidence type="ECO:0000256" key="9">
    <source>
        <dbReference type="ARBA" id="ARBA00023136"/>
    </source>
</evidence>
<dbReference type="InterPro" id="IPR027417">
    <property type="entry name" value="P-loop_NTPase"/>
</dbReference>
<evidence type="ECO:0000256" key="10">
    <source>
        <dbReference type="ARBA" id="ARBA00025157"/>
    </source>
</evidence>
<comment type="similarity">
    <text evidence="2">Belongs to the ABC transporter superfamily.</text>
</comment>
<dbReference type="PROSITE" id="PS50893">
    <property type="entry name" value="ABC_TRANSPORTER_2"/>
    <property type="match status" value="2"/>
</dbReference>